<dbReference type="Pfam" id="PF25231">
    <property type="entry name" value="DUF7847"/>
    <property type="match status" value="1"/>
</dbReference>
<keyword evidence="1" id="KW-0472">Membrane</keyword>
<feature type="transmembrane region" description="Helical" evidence="1">
    <location>
        <begin position="161"/>
        <end position="190"/>
    </location>
</feature>
<feature type="transmembrane region" description="Helical" evidence="1">
    <location>
        <begin position="49"/>
        <end position="68"/>
    </location>
</feature>
<accession>A0A1D3UX63</accession>
<feature type="domain" description="DUF7847" evidence="2">
    <location>
        <begin position="107"/>
        <end position="188"/>
    </location>
</feature>
<dbReference type="EMBL" id="FMMM01000087">
    <property type="protein sequence ID" value="SCQ24820.1"/>
    <property type="molecule type" value="Genomic_DNA"/>
</dbReference>
<protein>
    <recommendedName>
        <fullName evidence="2">DUF7847 domain-containing protein</fullName>
    </recommendedName>
</protein>
<dbReference type="PRINTS" id="PR01036">
    <property type="entry name" value="TCRTETB"/>
</dbReference>
<evidence type="ECO:0000313" key="3">
    <source>
        <dbReference type="EMBL" id="SCQ24820.1"/>
    </source>
</evidence>
<dbReference type="Proteomes" id="UP000182057">
    <property type="component" value="Unassembled WGS sequence"/>
</dbReference>
<dbReference type="OrthoDB" id="1100003at2"/>
<sequence length="207" mass="22874">MGKPIILSDLFRQSWKSLWAQIWVLSGLLIGYVIIGLLLNAFIPPSDNHIGVAGIVIIAISVLFHLVFTLGYTKNMFQALDGEEPQFSAYGQMSRKIFIYFFASVIYAIVVCAGLVFGVVPGIYLALRLQFFPMSIVEENTGVVGSLKRSWEITRSSTLKLFLLMLVLIGLMLAGFALFLIGIFVALPLCGLMSCYAFRRLTVSTTS</sequence>
<evidence type="ECO:0000313" key="4">
    <source>
        <dbReference type="Proteomes" id="UP000182057"/>
    </source>
</evidence>
<evidence type="ECO:0000256" key="1">
    <source>
        <dbReference type="SAM" id="Phobius"/>
    </source>
</evidence>
<proteinExistence type="predicted"/>
<dbReference type="InterPro" id="IPR057169">
    <property type="entry name" value="DUF7847"/>
</dbReference>
<feature type="transmembrane region" description="Helical" evidence="1">
    <location>
        <begin position="97"/>
        <end position="127"/>
    </location>
</feature>
<dbReference type="RefSeq" id="WP_074450348.1">
    <property type="nucleotide sequence ID" value="NZ_CAUPTG010000011.1"/>
</dbReference>
<name>A0A1D3UX63_TANFO</name>
<keyword evidence="1" id="KW-0812">Transmembrane</keyword>
<dbReference type="AlphaFoldDB" id="A0A1D3UX63"/>
<evidence type="ECO:0000259" key="2">
    <source>
        <dbReference type="Pfam" id="PF25231"/>
    </source>
</evidence>
<organism evidence="3 4">
    <name type="scientific">Tannerella forsythia</name>
    <name type="common">Bacteroides forsythus</name>
    <dbReference type="NCBI Taxonomy" id="28112"/>
    <lineage>
        <taxon>Bacteria</taxon>
        <taxon>Pseudomonadati</taxon>
        <taxon>Bacteroidota</taxon>
        <taxon>Bacteroidia</taxon>
        <taxon>Bacteroidales</taxon>
        <taxon>Tannerellaceae</taxon>
        <taxon>Tannerella</taxon>
    </lineage>
</organism>
<gene>
    <name evidence="3" type="ORF">TFUB20_02701</name>
</gene>
<keyword evidence="1" id="KW-1133">Transmembrane helix</keyword>
<reference evidence="3 4" key="1">
    <citation type="submission" date="2016-09" db="EMBL/GenBank/DDBJ databases">
        <authorList>
            <person name="Capua I."/>
            <person name="De Benedictis P."/>
            <person name="Joannis T."/>
            <person name="Lombin L.H."/>
            <person name="Cattoli G."/>
        </authorList>
    </citation>
    <scope>NUCLEOTIDE SEQUENCE [LARGE SCALE GENOMIC DNA]</scope>
    <source>
        <strain evidence="3 4">UB20</strain>
    </source>
</reference>
<feature type="transmembrane region" description="Helical" evidence="1">
    <location>
        <begin position="20"/>
        <end position="43"/>
    </location>
</feature>